<reference evidence="1 2" key="1">
    <citation type="submission" date="2009-04" db="EMBL/GenBank/DDBJ databases">
        <authorList>
            <person name="Reysenbach A.-L."/>
            <person name="Heidelberg J.F."/>
            <person name="Nelson W.C."/>
        </authorList>
    </citation>
    <scope>NUCLEOTIDE SEQUENCE [LARGE SCALE GENOMIC DNA]</scope>
    <source>
        <strain evidence="1 2">SS-5</strain>
    </source>
</reference>
<accession>C4FJ20</accession>
<keyword evidence="2" id="KW-1185">Reference proteome</keyword>
<name>C4FJ20_9AQUI</name>
<evidence type="ECO:0000313" key="2">
    <source>
        <dbReference type="Proteomes" id="UP000005540"/>
    </source>
</evidence>
<sequence>MEIKPKPKHFEIKTINWVPNKEKTEDFNLIFSGKNRDLENIIARIVNEEVRCDKFIQTFLPAEFIGSKIDLKTNTIYIPENAKNGLNSFVRFLVWITEEGLIIAKDERYVYVISKNKVKTEKRAITKIIDD</sequence>
<evidence type="ECO:0000313" key="1">
    <source>
        <dbReference type="EMBL" id="EEP60921.1"/>
    </source>
</evidence>
<dbReference type="RefSeq" id="WP_007546205.1">
    <property type="nucleotide sequence ID" value="NZ_ABZS01000040.1"/>
</dbReference>
<dbReference type="EMBL" id="ABZS01000040">
    <property type="protein sequence ID" value="EEP60921.1"/>
    <property type="molecule type" value="Genomic_DNA"/>
</dbReference>
<organism evidence="1 2">
    <name type="scientific">Sulfurihydrogenibium yellowstonense SS-5</name>
    <dbReference type="NCBI Taxonomy" id="432331"/>
    <lineage>
        <taxon>Bacteria</taxon>
        <taxon>Pseudomonadati</taxon>
        <taxon>Aquificota</taxon>
        <taxon>Aquificia</taxon>
        <taxon>Aquificales</taxon>
        <taxon>Hydrogenothermaceae</taxon>
        <taxon>Sulfurihydrogenibium</taxon>
    </lineage>
</organism>
<protein>
    <submittedName>
        <fullName evidence="1">Uncharacterized protein</fullName>
    </submittedName>
</protein>
<dbReference type="AlphaFoldDB" id="C4FJ20"/>
<proteinExistence type="predicted"/>
<dbReference type="Proteomes" id="UP000005540">
    <property type="component" value="Unassembled WGS sequence"/>
</dbReference>
<comment type="caution">
    <text evidence="1">The sequence shown here is derived from an EMBL/GenBank/DDBJ whole genome shotgun (WGS) entry which is preliminary data.</text>
</comment>
<gene>
    <name evidence="1" type="ORF">SULYE_0561</name>
</gene>